<dbReference type="RefSeq" id="WP_011389683.1">
    <property type="nucleotide sequence ID" value="NC_007643.1"/>
</dbReference>
<organism evidence="1 2">
    <name type="scientific">Rhodospirillum rubrum (strain ATCC 11170 / ATH 1.1.1 / DSM 467 / LMG 4362 / NCIMB 8255 / S1)</name>
    <dbReference type="NCBI Taxonomy" id="269796"/>
    <lineage>
        <taxon>Bacteria</taxon>
        <taxon>Pseudomonadati</taxon>
        <taxon>Pseudomonadota</taxon>
        <taxon>Alphaproteobacteria</taxon>
        <taxon>Rhodospirillales</taxon>
        <taxon>Rhodospirillaceae</taxon>
        <taxon>Rhodospirillum</taxon>
    </lineage>
</organism>
<dbReference type="KEGG" id="rru:Rru_A1930"/>
<dbReference type="STRING" id="269796.Rru_A1930"/>
<dbReference type="InterPro" id="IPR008318">
    <property type="entry name" value="UCP030820"/>
</dbReference>
<sequence>MAPLRLDRPVRPASDLVVLDALAALPDDGKALVPLSRWKGERAELIANGFAGGVWLESGEGPEDWGPTLVADLAVLPVIGLRFPRFTDGRGYSVARLLRDRFGYRHELRALGGIGLDQVTLLARCGIDAVESEVPLAPLAVSAVLDRLRHVYQHASDGRSALWAARAAASAQAEDGLA</sequence>
<dbReference type="PIRSF" id="PIRSF030820">
    <property type="entry name" value="UCP030820"/>
    <property type="match status" value="1"/>
</dbReference>
<evidence type="ECO:0000313" key="2">
    <source>
        <dbReference type="Proteomes" id="UP000001929"/>
    </source>
</evidence>
<dbReference type="PhylomeDB" id="Q2RT15"/>
<reference evidence="1 2" key="1">
    <citation type="journal article" date="2011" name="Stand. Genomic Sci.">
        <title>Complete genome sequence of Rhodospirillum rubrum type strain (S1).</title>
        <authorList>
            <person name="Munk A.C."/>
            <person name="Copeland A."/>
            <person name="Lucas S."/>
            <person name="Lapidus A."/>
            <person name="Del Rio T.G."/>
            <person name="Barry K."/>
            <person name="Detter J.C."/>
            <person name="Hammon N."/>
            <person name="Israni S."/>
            <person name="Pitluck S."/>
            <person name="Brettin T."/>
            <person name="Bruce D."/>
            <person name="Han C."/>
            <person name="Tapia R."/>
            <person name="Gilna P."/>
            <person name="Schmutz J."/>
            <person name="Larimer F."/>
            <person name="Land M."/>
            <person name="Kyrpides N.C."/>
            <person name="Mavromatis K."/>
            <person name="Richardson P."/>
            <person name="Rohde M."/>
            <person name="Goker M."/>
            <person name="Klenk H.P."/>
            <person name="Zhang Y."/>
            <person name="Roberts G.P."/>
            <person name="Reslewic S."/>
            <person name="Schwartz D.C."/>
        </authorList>
    </citation>
    <scope>NUCLEOTIDE SEQUENCE [LARGE SCALE GENOMIC DNA]</scope>
    <source>
        <strain evidence="2">ATCC 11170 / ATH 1.1.1 / DSM 467 / LMG 4362 / NCIMB 8255 / S1</strain>
    </source>
</reference>
<accession>Q2RT15</accession>
<proteinExistence type="predicted"/>
<dbReference type="HOGENOM" id="CLU_115811_0_0_5"/>
<dbReference type="EMBL" id="CP000230">
    <property type="protein sequence ID" value="ABC22730.1"/>
    <property type="molecule type" value="Genomic_DNA"/>
</dbReference>
<evidence type="ECO:0000313" key="1">
    <source>
        <dbReference type="EMBL" id="ABC22730.1"/>
    </source>
</evidence>
<dbReference type="Proteomes" id="UP000001929">
    <property type="component" value="Chromosome"/>
</dbReference>
<name>Q2RT15_RHORT</name>
<protein>
    <submittedName>
        <fullName evidence="1">Uncharacterized conserved protein UCP030820</fullName>
    </submittedName>
</protein>
<dbReference type="Pfam" id="PF06073">
    <property type="entry name" value="DUF934"/>
    <property type="match status" value="1"/>
</dbReference>
<dbReference type="AlphaFoldDB" id="Q2RT15"/>
<dbReference type="PATRIC" id="fig|269796.9.peg.2013"/>
<dbReference type="eggNOG" id="COG3749">
    <property type="taxonomic scope" value="Bacteria"/>
</dbReference>
<keyword evidence="2" id="KW-1185">Reference proteome</keyword>
<gene>
    <name evidence="1" type="ordered locus">Rru_A1930</name>
</gene>
<dbReference type="EnsemblBacteria" id="ABC22730">
    <property type="protein sequence ID" value="ABC22730"/>
    <property type="gene ID" value="Rru_A1930"/>
</dbReference>